<dbReference type="Proteomes" id="UP000319257">
    <property type="component" value="Unassembled WGS sequence"/>
</dbReference>
<evidence type="ECO:0000313" key="2">
    <source>
        <dbReference type="EMBL" id="TPX14801.1"/>
    </source>
</evidence>
<dbReference type="InParanoid" id="A0A507BCW0"/>
<dbReference type="RefSeq" id="XP_030996512.1">
    <property type="nucleotide sequence ID" value="XM_031139691.1"/>
</dbReference>
<reference evidence="2 3" key="1">
    <citation type="submission" date="2019-06" db="EMBL/GenBank/DDBJ databases">
        <title>Draft genome sequence of the filamentous fungus Phialemoniopsis curvata isolated from diesel fuel.</title>
        <authorList>
            <person name="Varaljay V.A."/>
            <person name="Lyon W.J."/>
            <person name="Crouch A.L."/>
            <person name="Drake C.E."/>
            <person name="Hollomon J.M."/>
            <person name="Nadeau L.J."/>
            <person name="Nunn H.S."/>
            <person name="Stevenson B.S."/>
            <person name="Bojanowski C.L."/>
            <person name="Crookes-Goodson W.J."/>
        </authorList>
    </citation>
    <scope>NUCLEOTIDE SEQUENCE [LARGE SCALE GENOMIC DNA]</scope>
    <source>
        <strain evidence="2 3">D216</strain>
    </source>
</reference>
<sequence length="310" mass="34132">MGSSLEKESKISKTSVLTEAEKEQFIQHGWVKIEGAFTEEQAAWVTQDVWTRLGMAPDNKSTWNQERVHMPGHRTFDCAKLAPRAWAAICEICGGEDKVRPESRYWQDSLIVNLGTVENEGKPVPPQQLYGWHVDGDFFVHYLDSAEQGLLVIPLFTDIVPDGGGTVICPEAMPKVAAWLHDHPEGVNPRMIPRGEPGFEKEGPTDWFNSMARSCTNFVEAGGKCGDVYLLHPLMLHSASTNPLRRKGQTLYSGGARNVKSPRKGKPTKLEDHCAKGDGGTRESAQAGENEGGRTGTSAKGYSGHRCMRT</sequence>
<dbReference type="SUPFAM" id="SSF51197">
    <property type="entry name" value="Clavaminate synthase-like"/>
    <property type="match status" value="1"/>
</dbReference>
<protein>
    <submittedName>
        <fullName evidence="2">Uncharacterized protein</fullName>
    </submittedName>
</protein>
<keyword evidence="3" id="KW-1185">Reference proteome</keyword>
<dbReference type="Gene3D" id="2.60.120.620">
    <property type="entry name" value="q2cbj1_9rhob like domain"/>
    <property type="match status" value="1"/>
</dbReference>
<dbReference type="AlphaFoldDB" id="A0A507BCW0"/>
<organism evidence="2 3">
    <name type="scientific">Thyridium curvatum</name>
    <dbReference type="NCBI Taxonomy" id="1093900"/>
    <lineage>
        <taxon>Eukaryota</taxon>
        <taxon>Fungi</taxon>
        <taxon>Dikarya</taxon>
        <taxon>Ascomycota</taxon>
        <taxon>Pezizomycotina</taxon>
        <taxon>Sordariomycetes</taxon>
        <taxon>Sordariomycetidae</taxon>
        <taxon>Thyridiales</taxon>
        <taxon>Thyridiaceae</taxon>
        <taxon>Thyridium</taxon>
    </lineage>
</organism>
<accession>A0A507BCW0</accession>
<dbReference type="OrthoDB" id="4664297at2759"/>
<proteinExistence type="predicted"/>
<feature type="compositionally biased region" description="Basic and acidic residues" evidence="1">
    <location>
        <begin position="268"/>
        <end position="281"/>
    </location>
</feature>
<dbReference type="EMBL" id="SKBQ01000026">
    <property type="protein sequence ID" value="TPX14801.1"/>
    <property type="molecule type" value="Genomic_DNA"/>
</dbReference>
<gene>
    <name evidence="2" type="ORF">E0L32_005196</name>
</gene>
<name>A0A507BCW0_9PEZI</name>
<dbReference type="GeneID" id="41972643"/>
<feature type="region of interest" description="Disordered" evidence="1">
    <location>
        <begin position="245"/>
        <end position="310"/>
    </location>
</feature>
<evidence type="ECO:0000313" key="3">
    <source>
        <dbReference type="Proteomes" id="UP000319257"/>
    </source>
</evidence>
<evidence type="ECO:0000256" key="1">
    <source>
        <dbReference type="SAM" id="MobiDB-lite"/>
    </source>
</evidence>
<comment type="caution">
    <text evidence="2">The sequence shown here is derived from an EMBL/GenBank/DDBJ whole genome shotgun (WGS) entry which is preliminary data.</text>
</comment>